<reference evidence="2" key="1">
    <citation type="submission" date="2021-06" db="EMBL/GenBank/DDBJ databases">
        <title>Genome Sequence of Mortierella hyaline Strain SCG-10, a Cold-Adapted, Nitrate-Reducing Fungus Isolated from Soil in Minnesota, USA.</title>
        <authorList>
            <person name="Aldossari N."/>
        </authorList>
    </citation>
    <scope>NUCLEOTIDE SEQUENCE</scope>
    <source>
        <strain evidence="2">SCG-10</strain>
    </source>
</reference>
<gene>
    <name evidence="2" type="ORF">KI688_004263</name>
</gene>
<evidence type="ECO:0000313" key="2">
    <source>
        <dbReference type="EMBL" id="KAG9063381.1"/>
    </source>
</evidence>
<feature type="region of interest" description="Disordered" evidence="1">
    <location>
        <begin position="131"/>
        <end position="182"/>
    </location>
</feature>
<protein>
    <submittedName>
        <fullName evidence="2">Uncharacterized protein</fullName>
    </submittedName>
</protein>
<proteinExistence type="predicted"/>
<dbReference type="EMBL" id="JAHRHY010000016">
    <property type="protein sequence ID" value="KAG9063381.1"/>
    <property type="molecule type" value="Genomic_DNA"/>
</dbReference>
<accession>A0A9P7XLQ6</accession>
<feature type="compositionally biased region" description="Low complexity" evidence="1">
    <location>
        <begin position="135"/>
        <end position="146"/>
    </location>
</feature>
<dbReference type="Proteomes" id="UP000707451">
    <property type="component" value="Unassembled WGS sequence"/>
</dbReference>
<organism evidence="2 3">
    <name type="scientific">Linnemannia hyalina</name>
    <dbReference type="NCBI Taxonomy" id="64524"/>
    <lineage>
        <taxon>Eukaryota</taxon>
        <taxon>Fungi</taxon>
        <taxon>Fungi incertae sedis</taxon>
        <taxon>Mucoromycota</taxon>
        <taxon>Mortierellomycotina</taxon>
        <taxon>Mortierellomycetes</taxon>
        <taxon>Mortierellales</taxon>
        <taxon>Mortierellaceae</taxon>
        <taxon>Linnemannia</taxon>
    </lineage>
</organism>
<name>A0A9P7XLQ6_9FUNG</name>
<dbReference type="AlphaFoldDB" id="A0A9P7XLQ6"/>
<evidence type="ECO:0000313" key="3">
    <source>
        <dbReference type="Proteomes" id="UP000707451"/>
    </source>
</evidence>
<keyword evidence="3" id="KW-1185">Reference proteome</keyword>
<evidence type="ECO:0000256" key="1">
    <source>
        <dbReference type="SAM" id="MobiDB-lite"/>
    </source>
</evidence>
<comment type="caution">
    <text evidence="2">The sequence shown here is derived from an EMBL/GenBank/DDBJ whole genome shotgun (WGS) entry which is preliminary data.</text>
</comment>
<sequence>MVSSKQKFPVEVVELKKNAVVKKPSPLKTDPIVVAVESEDVEVAKGSKAKKFVVKKAATEISITKRVESETTAPKKAKSEDVEVVKDLKVKRVLAKKPNTSELKSIKKVQVERVETADVVKTKTIKIAKDKKKMATSATSTVVLSTPERTDNSRKQGHHPPPPFAQLLLQRPQESQKRPQDI</sequence>
<dbReference type="OrthoDB" id="2492195at2759"/>